<accession>A0ABX8UZW8</accession>
<evidence type="ECO:0000313" key="5">
    <source>
        <dbReference type="EMBL" id="QYD73837.1"/>
    </source>
</evidence>
<keyword evidence="6" id="KW-1185">Reference proteome</keyword>
<dbReference type="Proteomes" id="UP000826462">
    <property type="component" value="Chromosome 2"/>
</dbReference>
<feature type="domain" description="HTH hxlR-type" evidence="4">
    <location>
        <begin position="1"/>
        <end position="80"/>
    </location>
</feature>
<protein>
    <submittedName>
        <fullName evidence="5">Helix-turn-helix transcriptional regulator</fullName>
    </submittedName>
</protein>
<dbReference type="Gene3D" id="1.10.10.10">
    <property type="entry name" value="Winged helix-like DNA-binding domain superfamily/Winged helix DNA-binding domain"/>
    <property type="match status" value="1"/>
</dbReference>
<keyword evidence="3" id="KW-0804">Transcription</keyword>
<dbReference type="PANTHER" id="PTHR33204:SF39">
    <property type="entry name" value="TRANSCRIPTIONAL REGULATORY PROTEIN"/>
    <property type="match status" value="1"/>
</dbReference>
<dbReference type="PROSITE" id="PS51118">
    <property type="entry name" value="HTH_HXLR"/>
    <property type="match status" value="1"/>
</dbReference>
<dbReference type="InterPro" id="IPR036390">
    <property type="entry name" value="WH_DNA-bd_sf"/>
</dbReference>
<dbReference type="EMBL" id="CP080096">
    <property type="protein sequence ID" value="QYD73837.1"/>
    <property type="molecule type" value="Genomic_DNA"/>
</dbReference>
<keyword evidence="1" id="KW-0805">Transcription regulation</keyword>
<sequence length="103" mass="11553">MSLAGTPRRFSDMHRVIPDISKRMLTQTLRTLEREGLVTRHVFPTKPPSVEYRLSPLGRSVLVPLGGLIEWADARFDEIVAARRRFDIAAVGTVNVKPGNSRT</sequence>
<evidence type="ECO:0000259" key="4">
    <source>
        <dbReference type="PROSITE" id="PS51118"/>
    </source>
</evidence>
<evidence type="ECO:0000256" key="2">
    <source>
        <dbReference type="ARBA" id="ARBA00023125"/>
    </source>
</evidence>
<dbReference type="Pfam" id="PF01638">
    <property type="entry name" value="HxlR"/>
    <property type="match status" value="1"/>
</dbReference>
<gene>
    <name evidence="5" type="ORF">KZJ38_28800</name>
</gene>
<dbReference type="PANTHER" id="PTHR33204">
    <property type="entry name" value="TRANSCRIPTIONAL REGULATOR, MARR FAMILY"/>
    <property type="match status" value="1"/>
</dbReference>
<name>A0ABX8UZW8_9BURK</name>
<keyword evidence="2" id="KW-0238">DNA-binding</keyword>
<evidence type="ECO:0000313" key="6">
    <source>
        <dbReference type="Proteomes" id="UP000826462"/>
    </source>
</evidence>
<dbReference type="InterPro" id="IPR036388">
    <property type="entry name" value="WH-like_DNA-bd_sf"/>
</dbReference>
<proteinExistence type="predicted"/>
<reference evidence="5 6" key="1">
    <citation type="submission" date="2021-07" db="EMBL/GenBank/DDBJ databases">
        <title>Paraburkholderia edwinii protects Aspergillus sp. from phenazines by acting as a toxin sponge.</title>
        <authorList>
            <person name="Dahlstrom K.M."/>
            <person name="Newman D.K."/>
        </authorList>
    </citation>
    <scope>NUCLEOTIDE SEQUENCE [LARGE SCALE GENOMIC DNA]</scope>
    <source>
        <strain evidence="5 6">Pe01</strain>
    </source>
</reference>
<dbReference type="InterPro" id="IPR002577">
    <property type="entry name" value="HTH_HxlR"/>
</dbReference>
<organism evidence="5 6">
    <name type="scientific">Paraburkholderia edwinii</name>
    <dbReference type="NCBI Taxonomy" id="2861782"/>
    <lineage>
        <taxon>Bacteria</taxon>
        <taxon>Pseudomonadati</taxon>
        <taxon>Pseudomonadota</taxon>
        <taxon>Betaproteobacteria</taxon>
        <taxon>Burkholderiales</taxon>
        <taxon>Burkholderiaceae</taxon>
        <taxon>Paraburkholderia</taxon>
    </lineage>
</organism>
<evidence type="ECO:0000256" key="3">
    <source>
        <dbReference type="ARBA" id="ARBA00023163"/>
    </source>
</evidence>
<evidence type="ECO:0000256" key="1">
    <source>
        <dbReference type="ARBA" id="ARBA00023015"/>
    </source>
</evidence>
<dbReference type="SUPFAM" id="SSF46785">
    <property type="entry name" value="Winged helix' DNA-binding domain"/>
    <property type="match status" value="1"/>
</dbReference>